<keyword evidence="6" id="KW-1185">Reference proteome</keyword>
<dbReference type="RefSeq" id="WP_285368570.1">
    <property type="nucleotide sequence ID" value="NZ_JASSQD010000002.1"/>
</dbReference>
<evidence type="ECO:0000256" key="2">
    <source>
        <dbReference type="ARBA" id="ARBA00022729"/>
    </source>
</evidence>
<dbReference type="SUPFAM" id="SSF53822">
    <property type="entry name" value="Periplasmic binding protein-like I"/>
    <property type="match status" value="1"/>
</dbReference>
<comment type="similarity">
    <text evidence="1">Belongs to the leucine-binding protein family.</text>
</comment>
<feature type="domain" description="Leucine-binding protein" evidence="4">
    <location>
        <begin position="35"/>
        <end position="363"/>
    </location>
</feature>
<dbReference type="Proteomes" id="UP001223547">
    <property type="component" value="Unassembled WGS sequence"/>
</dbReference>
<accession>A0ABT7HFP5</accession>
<dbReference type="EMBL" id="JASSQD010000002">
    <property type="protein sequence ID" value="MDK9558712.1"/>
    <property type="molecule type" value="Genomic_DNA"/>
</dbReference>
<gene>
    <name evidence="5" type="ORF">QQF73_13845</name>
</gene>
<dbReference type="InterPro" id="IPR028082">
    <property type="entry name" value="Peripla_BP_I"/>
</dbReference>
<evidence type="ECO:0000256" key="3">
    <source>
        <dbReference type="SAM" id="SignalP"/>
    </source>
</evidence>
<dbReference type="InterPro" id="IPR028081">
    <property type="entry name" value="Leu-bd"/>
</dbReference>
<dbReference type="Pfam" id="PF13458">
    <property type="entry name" value="Peripla_BP_6"/>
    <property type="match status" value="1"/>
</dbReference>
<dbReference type="Gene3D" id="3.40.50.2300">
    <property type="match status" value="2"/>
</dbReference>
<dbReference type="PANTHER" id="PTHR47235:SF1">
    <property type="entry name" value="BLR6548 PROTEIN"/>
    <property type="match status" value="1"/>
</dbReference>
<evidence type="ECO:0000259" key="4">
    <source>
        <dbReference type="Pfam" id="PF13458"/>
    </source>
</evidence>
<proteinExistence type="inferred from homology"/>
<evidence type="ECO:0000256" key="1">
    <source>
        <dbReference type="ARBA" id="ARBA00010062"/>
    </source>
</evidence>
<feature type="chain" id="PRO_5046902602" evidence="3">
    <location>
        <begin position="31"/>
        <end position="402"/>
    </location>
</feature>
<dbReference type="CDD" id="cd06334">
    <property type="entry name" value="PBP1_ABC_ligand_binding-like"/>
    <property type="match status" value="1"/>
</dbReference>
<sequence>MFRNILKSGRRLAGLGSLVAALTVAAPALAQDKEPIVFGGSIPLSGVFAFAGVHLHAGLTDYTSWINSQGGINGHPVKYVMEDTGYEVDRSVAAFKKITGSNTVPVYYGDSTGFMKTIASELNSRGTTLMSGASFATALTDNEQYPYQFIPGPNYSQMFGIILEYIASQGEGGEKPTVAFVYSDTEFGKDPIENGKEKAAELGVDVVEEIVTKPGSVDVSAEVLKLRRVRPDYVVFHGYVLSPINEFMVQMRQMGLDTQFMGTFWSSDKLIIDKMGADADGYMGVMPYNYYDSQESGPMLDALRAQAEKSDPEAGYRPTGYMQGWFNAMVWTEVVKRTLDAGKELNAENMAASLASIKDWDTGGIIGVPVTAKNMSFPVGRIWRVNAEEGRYEPVSDWIQLD</sequence>
<evidence type="ECO:0000313" key="5">
    <source>
        <dbReference type="EMBL" id="MDK9558712.1"/>
    </source>
</evidence>
<dbReference type="PANTHER" id="PTHR47235">
    <property type="entry name" value="BLR6548 PROTEIN"/>
    <property type="match status" value="1"/>
</dbReference>
<organism evidence="5 6">
    <name type="scientific">Marinobacter albus</name>
    <dbReference type="NCBI Taxonomy" id="3030833"/>
    <lineage>
        <taxon>Bacteria</taxon>
        <taxon>Pseudomonadati</taxon>
        <taxon>Pseudomonadota</taxon>
        <taxon>Gammaproteobacteria</taxon>
        <taxon>Pseudomonadales</taxon>
        <taxon>Marinobacteraceae</taxon>
        <taxon>Marinobacter</taxon>
    </lineage>
</organism>
<feature type="signal peptide" evidence="3">
    <location>
        <begin position="1"/>
        <end position="30"/>
    </location>
</feature>
<keyword evidence="2 3" id="KW-0732">Signal</keyword>
<evidence type="ECO:0000313" key="6">
    <source>
        <dbReference type="Proteomes" id="UP001223547"/>
    </source>
</evidence>
<name>A0ABT7HFP5_9GAMM</name>
<comment type="caution">
    <text evidence="5">The sequence shown here is derived from an EMBL/GenBank/DDBJ whole genome shotgun (WGS) entry which is preliminary data.</text>
</comment>
<reference evidence="5 6" key="1">
    <citation type="submission" date="2023-05" db="EMBL/GenBank/DDBJ databases">
        <title>Marinobacter albus sp. nov., a marine bacterium isolated from sand in a coastal intertidal zone of huludao.</title>
        <authorList>
            <person name="Deng T."/>
        </authorList>
    </citation>
    <scope>NUCLEOTIDE SEQUENCE [LARGE SCALE GENOMIC DNA]</scope>
    <source>
        <strain evidence="5 6">M216</strain>
    </source>
</reference>
<protein>
    <submittedName>
        <fullName evidence="5">ABC transporter substrate-binding protein</fullName>
    </submittedName>
</protein>